<dbReference type="Gene3D" id="2.40.160.60">
    <property type="entry name" value="Outer membrane protein transport protein (OMPP1/FadL/TodX)"/>
    <property type="match status" value="1"/>
</dbReference>
<comment type="subcellular location">
    <subcellularLocation>
        <location evidence="1">Cell outer membrane</location>
        <topology evidence="1">Multi-pass membrane protein</topology>
    </subcellularLocation>
</comment>
<evidence type="ECO:0000256" key="5">
    <source>
        <dbReference type="ARBA" id="ARBA00022729"/>
    </source>
</evidence>
<evidence type="ECO:0000313" key="9">
    <source>
        <dbReference type="EMBL" id="ANI15727.1"/>
    </source>
</evidence>
<organism evidence="9 10">
    <name type="scientific">Pseudomonas citronellolis</name>
    <dbReference type="NCBI Taxonomy" id="53408"/>
    <lineage>
        <taxon>Bacteria</taxon>
        <taxon>Pseudomonadati</taxon>
        <taxon>Pseudomonadota</taxon>
        <taxon>Gammaproteobacteria</taxon>
        <taxon>Pseudomonadales</taxon>
        <taxon>Pseudomonadaceae</taxon>
        <taxon>Pseudomonas</taxon>
    </lineage>
</organism>
<dbReference type="InterPro" id="IPR005017">
    <property type="entry name" value="OMPP1/FadL/TodX"/>
</dbReference>
<evidence type="ECO:0000256" key="4">
    <source>
        <dbReference type="ARBA" id="ARBA00022692"/>
    </source>
</evidence>
<accession>A0A1A9KDQ3</accession>
<dbReference type="SUPFAM" id="SSF56935">
    <property type="entry name" value="Porins"/>
    <property type="match status" value="1"/>
</dbReference>
<dbReference type="Proteomes" id="UP000077748">
    <property type="component" value="Chromosome"/>
</dbReference>
<evidence type="ECO:0000313" key="10">
    <source>
        <dbReference type="Proteomes" id="UP000077748"/>
    </source>
</evidence>
<dbReference type="GO" id="GO:0015483">
    <property type="term" value="F:long-chain fatty acid transporting porin activity"/>
    <property type="evidence" value="ECO:0007669"/>
    <property type="project" value="TreeGrafter"/>
</dbReference>
<keyword evidence="6" id="KW-0472">Membrane</keyword>
<dbReference type="PANTHER" id="PTHR35093:SF8">
    <property type="entry name" value="OUTER MEMBRANE PROTEIN NMB0088-RELATED"/>
    <property type="match status" value="1"/>
</dbReference>
<proteinExistence type="inferred from homology"/>
<feature type="signal peptide" evidence="8">
    <location>
        <begin position="1"/>
        <end position="24"/>
    </location>
</feature>
<keyword evidence="7" id="KW-0998">Cell outer membrane</keyword>
<comment type="similarity">
    <text evidence="2">Belongs to the OmpP1/FadL family.</text>
</comment>
<feature type="chain" id="PRO_5008391667" evidence="8">
    <location>
        <begin position="25"/>
        <end position="422"/>
    </location>
</feature>
<evidence type="ECO:0000256" key="1">
    <source>
        <dbReference type="ARBA" id="ARBA00004571"/>
    </source>
</evidence>
<gene>
    <name evidence="9" type="ORF">A9C11_17875</name>
</gene>
<sequence>MQVQLRLLVSLVALGGLASPAAQATNGYFFHGYGIKAQGQAGVSIAQPQDALAAANNPAGTAWIGDRLDLGATLFAPDRHASIQGNGADADGHYNGNARNLFLIPEFGVSKQLDERFGIGLAVYGNGGMNTDYRRNPYAAFGSRGSAGVDFSQLFITPSLAYRFGERQSVGIALNVVHQRFASKGLSAFANPMFSSNPDNLNDRDHDSSNGVGVRLGWQGQIGDDLTLGLTWASKIKADKFDRYAGLFADGGSFDVPENYGAGLSYRLTPRLTLGADVQEIKYGHVRSVANDFDAQQLFAGNRFGSESGPGFGWRDITVYKFAASYALTPALTLRGGYSHAEQPIPGSQTFLNILAPGVIQDHLSFGLTWSPAPDNELSLAYTHGFEEKVKGDGSIPQTFGGGEVNLKMSQDIFGLGYAWKF</sequence>
<dbReference type="Pfam" id="PF03349">
    <property type="entry name" value="Toluene_X"/>
    <property type="match status" value="1"/>
</dbReference>
<evidence type="ECO:0000256" key="8">
    <source>
        <dbReference type="SAM" id="SignalP"/>
    </source>
</evidence>
<keyword evidence="4" id="KW-0812">Transmembrane</keyword>
<evidence type="ECO:0000256" key="6">
    <source>
        <dbReference type="ARBA" id="ARBA00023136"/>
    </source>
</evidence>
<dbReference type="AlphaFoldDB" id="A0A1A9KDQ3"/>
<name>A0A1A9KDQ3_9PSED</name>
<keyword evidence="3" id="KW-1134">Transmembrane beta strand</keyword>
<protein>
    <submittedName>
        <fullName evidence="9">Long-chain fatty acid transporter</fullName>
    </submittedName>
</protein>
<reference evidence="9 10" key="1">
    <citation type="submission" date="2016-05" db="EMBL/GenBank/DDBJ databases">
        <title>Genome Sequence of Pseudomonas citronellolis Strain SJTE-3, an Estrogens and Persistent Organic Pollutants degradation strain.</title>
        <authorList>
            <person name="Liang R."/>
        </authorList>
    </citation>
    <scope>NUCLEOTIDE SEQUENCE [LARGE SCALE GENOMIC DNA]</scope>
    <source>
        <strain evidence="9 10">SJTE-3</strain>
    </source>
</reference>
<dbReference type="EMBL" id="CP015878">
    <property type="protein sequence ID" value="ANI15727.1"/>
    <property type="molecule type" value="Genomic_DNA"/>
</dbReference>
<evidence type="ECO:0000256" key="2">
    <source>
        <dbReference type="ARBA" id="ARBA00008163"/>
    </source>
</evidence>
<dbReference type="RefSeq" id="WP_064583440.1">
    <property type="nucleotide sequence ID" value="NZ_BDGS01000001.1"/>
</dbReference>
<dbReference type="PANTHER" id="PTHR35093">
    <property type="entry name" value="OUTER MEMBRANE PROTEIN NMB0088-RELATED"/>
    <property type="match status" value="1"/>
</dbReference>
<dbReference type="GO" id="GO:0009279">
    <property type="term" value="C:cell outer membrane"/>
    <property type="evidence" value="ECO:0007669"/>
    <property type="project" value="UniProtKB-SubCell"/>
</dbReference>
<evidence type="ECO:0000256" key="7">
    <source>
        <dbReference type="ARBA" id="ARBA00023237"/>
    </source>
</evidence>
<keyword evidence="5 8" id="KW-0732">Signal</keyword>
<evidence type="ECO:0000256" key="3">
    <source>
        <dbReference type="ARBA" id="ARBA00022452"/>
    </source>
</evidence>